<accession>A0A5B8U4K8</accession>
<name>A0A5B8U4K8_9ACTN</name>
<feature type="domain" description="SnoaL-like" evidence="1">
    <location>
        <begin position="14"/>
        <end position="116"/>
    </location>
</feature>
<keyword evidence="3" id="KW-1185">Reference proteome</keyword>
<sequence length="129" mass="14160">MALDRATLAAAPAAYFAAVDRKDMEGTLAWFADDARLTVQTAGLTFEGRDGIRGMFEHFFGDYSTVDHRITNLVVDEEAGKASTEQHCPHIKVDGTPDTVNTCNFFDFAPDGRFQRVVIFIDAASPLRG</sequence>
<organism evidence="2 3">
    <name type="scientific">Baekduia soli</name>
    <dbReference type="NCBI Taxonomy" id="496014"/>
    <lineage>
        <taxon>Bacteria</taxon>
        <taxon>Bacillati</taxon>
        <taxon>Actinomycetota</taxon>
        <taxon>Thermoleophilia</taxon>
        <taxon>Solirubrobacterales</taxon>
        <taxon>Baekduiaceae</taxon>
        <taxon>Baekduia</taxon>
    </lineage>
</organism>
<proteinExistence type="predicted"/>
<dbReference type="InterPro" id="IPR037401">
    <property type="entry name" value="SnoaL-like"/>
</dbReference>
<dbReference type="KEGG" id="bsol:FSW04_11090"/>
<dbReference type="Gene3D" id="3.10.450.50">
    <property type="match status" value="1"/>
</dbReference>
<dbReference type="SUPFAM" id="SSF54427">
    <property type="entry name" value="NTF2-like"/>
    <property type="match status" value="1"/>
</dbReference>
<evidence type="ECO:0000259" key="1">
    <source>
        <dbReference type="Pfam" id="PF12680"/>
    </source>
</evidence>
<dbReference type="OrthoDB" id="7605094at2"/>
<dbReference type="AlphaFoldDB" id="A0A5B8U4K8"/>
<dbReference type="Proteomes" id="UP000321805">
    <property type="component" value="Chromosome"/>
</dbReference>
<dbReference type="RefSeq" id="WP_146919213.1">
    <property type="nucleotide sequence ID" value="NZ_CP042430.1"/>
</dbReference>
<protein>
    <submittedName>
        <fullName evidence="2">Nuclear transport factor 2 family protein</fullName>
    </submittedName>
</protein>
<evidence type="ECO:0000313" key="3">
    <source>
        <dbReference type="Proteomes" id="UP000321805"/>
    </source>
</evidence>
<dbReference type="EMBL" id="CP042430">
    <property type="protein sequence ID" value="QEC48059.1"/>
    <property type="molecule type" value="Genomic_DNA"/>
</dbReference>
<gene>
    <name evidence="2" type="ORF">FSW04_11090</name>
</gene>
<dbReference type="InterPro" id="IPR032710">
    <property type="entry name" value="NTF2-like_dom_sf"/>
</dbReference>
<dbReference type="Pfam" id="PF12680">
    <property type="entry name" value="SnoaL_2"/>
    <property type="match status" value="1"/>
</dbReference>
<evidence type="ECO:0000313" key="2">
    <source>
        <dbReference type="EMBL" id="QEC48059.1"/>
    </source>
</evidence>
<reference evidence="2 3" key="1">
    <citation type="journal article" date="2018" name="J. Microbiol.">
        <title>Baekduia soli gen. nov., sp. nov., a novel bacterium isolated from the soil of Baekdu Mountain and proposal of a novel family name, Baekduiaceae fam. nov.</title>
        <authorList>
            <person name="An D.S."/>
            <person name="Siddiqi M.Z."/>
            <person name="Kim K.H."/>
            <person name="Yu H.S."/>
            <person name="Im W.T."/>
        </authorList>
    </citation>
    <scope>NUCLEOTIDE SEQUENCE [LARGE SCALE GENOMIC DNA]</scope>
    <source>
        <strain evidence="2 3">BR7-21</strain>
    </source>
</reference>